<evidence type="ECO:0000313" key="2">
    <source>
        <dbReference type="Proteomes" id="UP000242188"/>
    </source>
</evidence>
<dbReference type="AlphaFoldDB" id="A0A210Q8Y6"/>
<accession>A0A210Q8Y6</accession>
<proteinExistence type="predicted"/>
<sequence>MINHVYSVSRQIKLFQNQSLVFRQPTKETISGSVTCVPSTDKGNYSRISHVCFVNRQRKQFLEQSHVFPSVDKLTIPGAVTCVPSADKGNYYRISYTRRYYLHLF</sequence>
<evidence type="ECO:0000313" key="1">
    <source>
        <dbReference type="EMBL" id="OWF45203.1"/>
    </source>
</evidence>
<comment type="caution">
    <text evidence="1">The sequence shown here is derived from an EMBL/GenBank/DDBJ whole genome shotgun (WGS) entry which is preliminary data.</text>
</comment>
<reference evidence="1 2" key="1">
    <citation type="journal article" date="2017" name="Nat. Ecol. Evol.">
        <title>Scallop genome provides insights into evolution of bilaterian karyotype and development.</title>
        <authorList>
            <person name="Wang S."/>
            <person name="Zhang J."/>
            <person name="Jiao W."/>
            <person name="Li J."/>
            <person name="Xun X."/>
            <person name="Sun Y."/>
            <person name="Guo X."/>
            <person name="Huan P."/>
            <person name="Dong B."/>
            <person name="Zhang L."/>
            <person name="Hu X."/>
            <person name="Sun X."/>
            <person name="Wang J."/>
            <person name="Zhao C."/>
            <person name="Wang Y."/>
            <person name="Wang D."/>
            <person name="Huang X."/>
            <person name="Wang R."/>
            <person name="Lv J."/>
            <person name="Li Y."/>
            <person name="Zhang Z."/>
            <person name="Liu B."/>
            <person name="Lu W."/>
            <person name="Hui Y."/>
            <person name="Liang J."/>
            <person name="Zhou Z."/>
            <person name="Hou R."/>
            <person name="Li X."/>
            <person name="Liu Y."/>
            <person name="Li H."/>
            <person name="Ning X."/>
            <person name="Lin Y."/>
            <person name="Zhao L."/>
            <person name="Xing Q."/>
            <person name="Dou J."/>
            <person name="Li Y."/>
            <person name="Mao J."/>
            <person name="Guo H."/>
            <person name="Dou H."/>
            <person name="Li T."/>
            <person name="Mu C."/>
            <person name="Jiang W."/>
            <person name="Fu Q."/>
            <person name="Fu X."/>
            <person name="Miao Y."/>
            <person name="Liu J."/>
            <person name="Yu Q."/>
            <person name="Li R."/>
            <person name="Liao H."/>
            <person name="Li X."/>
            <person name="Kong Y."/>
            <person name="Jiang Z."/>
            <person name="Chourrout D."/>
            <person name="Li R."/>
            <person name="Bao Z."/>
        </authorList>
    </citation>
    <scope>NUCLEOTIDE SEQUENCE [LARGE SCALE GENOMIC DNA]</scope>
    <source>
        <strain evidence="1 2">PY_sf001</strain>
    </source>
</reference>
<protein>
    <submittedName>
        <fullName evidence="1">Uncharacterized protein</fullName>
    </submittedName>
</protein>
<dbReference type="EMBL" id="NEDP02004556">
    <property type="protein sequence ID" value="OWF45203.1"/>
    <property type="molecule type" value="Genomic_DNA"/>
</dbReference>
<organism evidence="1 2">
    <name type="scientific">Mizuhopecten yessoensis</name>
    <name type="common">Japanese scallop</name>
    <name type="synonym">Patinopecten yessoensis</name>
    <dbReference type="NCBI Taxonomy" id="6573"/>
    <lineage>
        <taxon>Eukaryota</taxon>
        <taxon>Metazoa</taxon>
        <taxon>Spiralia</taxon>
        <taxon>Lophotrochozoa</taxon>
        <taxon>Mollusca</taxon>
        <taxon>Bivalvia</taxon>
        <taxon>Autobranchia</taxon>
        <taxon>Pteriomorphia</taxon>
        <taxon>Pectinida</taxon>
        <taxon>Pectinoidea</taxon>
        <taxon>Pectinidae</taxon>
        <taxon>Mizuhopecten</taxon>
    </lineage>
</organism>
<keyword evidence="2" id="KW-1185">Reference proteome</keyword>
<name>A0A210Q8Y6_MIZYE</name>
<dbReference type="Proteomes" id="UP000242188">
    <property type="component" value="Unassembled WGS sequence"/>
</dbReference>
<gene>
    <name evidence="1" type="ORF">KP79_PYT23592</name>
</gene>